<reference evidence="8" key="1">
    <citation type="submission" date="2019-08" db="EMBL/GenBank/DDBJ databases">
        <title>The genome of the North American firefly Photinus pyralis.</title>
        <authorList>
            <consortium name="Photinus pyralis genome working group"/>
            <person name="Fallon T.R."/>
            <person name="Sander Lower S.E."/>
            <person name="Weng J.-K."/>
        </authorList>
    </citation>
    <scope>NUCLEOTIDE SEQUENCE</scope>
    <source>
        <strain evidence="8">TRF0915ILg1</strain>
        <tissue evidence="8">Whole body</tissue>
    </source>
</reference>
<accession>A0A8K0CZE5</accession>
<keyword evidence="2" id="KW-0813">Transport</keyword>
<keyword evidence="4" id="KW-0915">Sodium</keyword>
<dbReference type="GO" id="GO:0006814">
    <property type="term" value="P:sodium ion transport"/>
    <property type="evidence" value="ECO:0007669"/>
    <property type="project" value="UniProtKB-KW"/>
</dbReference>
<sequence>MQHILFSWFDGALFFTMMSLSALTGVYFGFFKKQNTTKDYLHGGKQMKVFPVAMSLTA</sequence>
<evidence type="ECO:0000256" key="6">
    <source>
        <dbReference type="ARBA" id="ARBA00023201"/>
    </source>
</evidence>
<dbReference type="AlphaFoldDB" id="A0A8K0CZE5"/>
<keyword evidence="9" id="KW-1185">Reference proteome</keyword>
<evidence type="ECO:0000256" key="5">
    <source>
        <dbReference type="ARBA" id="ARBA00023065"/>
    </source>
</evidence>
<keyword evidence="7" id="KW-0812">Transmembrane</keyword>
<dbReference type="GO" id="GO:0015293">
    <property type="term" value="F:symporter activity"/>
    <property type="evidence" value="ECO:0007669"/>
    <property type="project" value="TreeGrafter"/>
</dbReference>
<evidence type="ECO:0000256" key="7">
    <source>
        <dbReference type="SAM" id="Phobius"/>
    </source>
</evidence>
<proteinExistence type="predicted"/>
<dbReference type="Proteomes" id="UP000801492">
    <property type="component" value="Unassembled WGS sequence"/>
</dbReference>
<dbReference type="GO" id="GO:0005886">
    <property type="term" value="C:plasma membrane"/>
    <property type="evidence" value="ECO:0007669"/>
    <property type="project" value="UniProtKB-SubCell"/>
</dbReference>
<dbReference type="EMBL" id="VTPC01013616">
    <property type="protein sequence ID" value="KAF2892090.1"/>
    <property type="molecule type" value="Genomic_DNA"/>
</dbReference>
<evidence type="ECO:0000313" key="9">
    <source>
        <dbReference type="Proteomes" id="UP000801492"/>
    </source>
</evidence>
<protein>
    <submittedName>
        <fullName evidence="8">Uncharacterized protein</fullName>
    </submittedName>
</protein>
<organism evidence="8 9">
    <name type="scientific">Ignelater luminosus</name>
    <name type="common">Cucubano</name>
    <name type="synonym">Pyrophorus luminosus</name>
    <dbReference type="NCBI Taxonomy" id="2038154"/>
    <lineage>
        <taxon>Eukaryota</taxon>
        <taxon>Metazoa</taxon>
        <taxon>Ecdysozoa</taxon>
        <taxon>Arthropoda</taxon>
        <taxon>Hexapoda</taxon>
        <taxon>Insecta</taxon>
        <taxon>Pterygota</taxon>
        <taxon>Neoptera</taxon>
        <taxon>Endopterygota</taxon>
        <taxon>Coleoptera</taxon>
        <taxon>Polyphaga</taxon>
        <taxon>Elateriformia</taxon>
        <taxon>Elateroidea</taxon>
        <taxon>Elateridae</taxon>
        <taxon>Agrypninae</taxon>
        <taxon>Pyrophorini</taxon>
        <taxon>Ignelater</taxon>
    </lineage>
</organism>
<evidence type="ECO:0000256" key="4">
    <source>
        <dbReference type="ARBA" id="ARBA00023053"/>
    </source>
</evidence>
<evidence type="ECO:0000256" key="2">
    <source>
        <dbReference type="ARBA" id="ARBA00022448"/>
    </source>
</evidence>
<feature type="transmembrane region" description="Helical" evidence="7">
    <location>
        <begin position="12"/>
        <end position="31"/>
    </location>
</feature>
<comment type="subcellular location">
    <subcellularLocation>
        <location evidence="1">Cell membrane</location>
        <topology evidence="1">Multi-pass membrane protein</topology>
    </subcellularLocation>
</comment>
<keyword evidence="3" id="KW-1003">Cell membrane</keyword>
<dbReference type="PANTHER" id="PTHR42985">
    <property type="entry name" value="SODIUM-COUPLED MONOCARBOXYLATE TRANSPORTER"/>
    <property type="match status" value="1"/>
</dbReference>
<dbReference type="PANTHER" id="PTHR42985:SF21">
    <property type="entry name" value="SODIUM-DEPENDENT MULTIVITAMIN TRANSPORTER-LIKE PROTEIN"/>
    <property type="match status" value="1"/>
</dbReference>
<feature type="non-terminal residue" evidence="8">
    <location>
        <position position="58"/>
    </location>
</feature>
<dbReference type="OrthoDB" id="6718218at2759"/>
<evidence type="ECO:0000313" key="8">
    <source>
        <dbReference type="EMBL" id="KAF2892090.1"/>
    </source>
</evidence>
<evidence type="ECO:0000256" key="3">
    <source>
        <dbReference type="ARBA" id="ARBA00022475"/>
    </source>
</evidence>
<dbReference type="InterPro" id="IPR051163">
    <property type="entry name" value="Sodium:Solute_Symporter_SSF"/>
</dbReference>
<evidence type="ECO:0000256" key="1">
    <source>
        <dbReference type="ARBA" id="ARBA00004651"/>
    </source>
</evidence>
<gene>
    <name evidence="8" type="ORF">ILUMI_14083</name>
</gene>
<keyword evidence="7" id="KW-1133">Transmembrane helix</keyword>
<comment type="caution">
    <text evidence="8">The sequence shown here is derived from an EMBL/GenBank/DDBJ whole genome shotgun (WGS) entry which is preliminary data.</text>
</comment>
<name>A0A8K0CZE5_IGNLU</name>
<keyword evidence="5" id="KW-0406">Ion transport</keyword>
<keyword evidence="7" id="KW-0472">Membrane</keyword>
<keyword evidence="6" id="KW-0739">Sodium transport</keyword>